<dbReference type="AlphaFoldDB" id="A4N5N9"/>
<feature type="transmembrane region" description="Helical" evidence="1">
    <location>
        <begin position="80"/>
        <end position="97"/>
    </location>
</feature>
<feature type="transmembrane region" description="Helical" evidence="1">
    <location>
        <begin position="57"/>
        <end position="75"/>
    </location>
</feature>
<keyword evidence="1" id="KW-0472">Membrane</keyword>
<keyword evidence="1" id="KW-0812">Transmembrane</keyword>
<protein>
    <submittedName>
        <fullName evidence="2">N-acetyl-anhydromuranmyl-L-alanine amidase</fullName>
    </submittedName>
</protein>
<reference evidence="2 3" key="1">
    <citation type="journal article" date="2007" name="Genome Biol.">
        <title>Characterization and modeling of the Haemophilus influenzae core and supragenomes based on the complete genomic sequences of Rd and 12 clinical nontypeable strains.</title>
        <authorList>
            <person name="Hogg J.S."/>
            <person name="Hu F.Z."/>
            <person name="Janto B."/>
            <person name="Boissy R."/>
            <person name="Hayes J."/>
            <person name="Keefe R."/>
            <person name="Post J.C."/>
            <person name="Ehrlich G.D."/>
        </authorList>
    </citation>
    <scope>NUCLEOTIDE SEQUENCE [LARGE SCALE GENOMIC DNA]</scope>
    <source>
        <strain evidence="2 3">R3021</strain>
    </source>
</reference>
<accession>A4N5N9</accession>
<name>A4N5N9_HAEIF</name>
<organism evidence="2 3">
    <name type="scientific">Haemophilus influenzae R3021</name>
    <dbReference type="NCBI Taxonomy" id="375432"/>
    <lineage>
        <taxon>Bacteria</taxon>
        <taxon>Pseudomonadati</taxon>
        <taxon>Pseudomonadota</taxon>
        <taxon>Gammaproteobacteria</taxon>
        <taxon>Pasteurellales</taxon>
        <taxon>Pasteurellaceae</taxon>
        <taxon>Haemophilus</taxon>
    </lineage>
</organism>
<dbReference type="EMBL" id="AAZE01000013">
    <property type="protein sequence ID" value="EDJ90501.1"/>
    <property type="molecule type" value="Genomic_DNA"/>
</dbReference>
<proteinExistence type="predicted"/>
<evidence type="ECO:0000313" key="3">
    <source>
        <dbReference type="Proteomes" id="UP000003798"/>
    </source>
</evidence>
<feature type="transmembrane region" description="Helical" evidence="1">
    <location>
        <begin position="103"/>
        <end position="120"/>
    </location>
</feature>
<evidence type="ECO:0000256" key="1">
    <source>
        <dbReference type="SAM" id="Phobius"/>
    </source>
</evidence>
<evidence type="ECO:0000313" key="2">
    <source>
        <dbReference type="EMBL" id="EDJ90501.1"/>
    </source>
</evidence>
<gene>
    <name evidence="2" type="ORF">CGSHi22421_06372</name>
</gene>
<keyword evidence="1" id="KW-1133">Transmembrane helix</keyword>
<sequence>MFLLGGILGIALWFYLSGFITHLQQEIYATYVELFPQNRSPFQPHFASIQQKKCGHILRYFLSVGVGFIFLQIAFKDSIFTVWIGLTLIILWTISYLDWHYQLISTTPCLWLLTLGLFGADNNFSLLTLSESIKKCG</sequence>
<dbReference type="Proteomes" id="UP000003798">
    <property type="component" value="Unassembled WGS sequence"/>
</dbReference>